<dbReference type="EMBL" id="CAJNNW010020465">
    <property type="protein sequence ID" value="CAE8666310.1"/>
    <property type="molecule type" value="Genomic_DNA"/>
</dbReference>
<gene>
    <name evidence="2" type="ORF">PGLA2088_LOCUS16211</name>
</gene>
<comment type="caution">
    <text evidence="2">The sequence shown here is derived from an EMBL/GenBank/DDBJ whole genome shotgun (WGS) entry which is preliminary data.</text>
</comment>
<dbReference type="PANTHER" id="PTHR45774">
    <property type="entry name" value="BTB/POZ DOMAIN-CONTAINING"/>
    <property type="match status" value="1"/>
</dbReference>
<evidence type="ECO:0000313" key="3">
    <source>
        <dbReference type="Proteomes" id="UP000626109"/>
    </source>
</evidence>
<name>A0A813J5K7_POLGL</name>
<accession>A0A813J5K7</accession>
<dbReference type="InterPro" id="IPR011705">
    <property type="entry name" value="BACK"/>
</dbReference>
<dbReference type="Pfam" id="PF07707">
    <property type="entry name" value="BACK"/>
    <property type="match status" value="1"/>
</dbReference>
<proteinExistence type="predicted"/>
<dbReference type="AlphaFoldDB" id="A0A813J5K7"/>
<dbReference type="Proteomes" id="UP000626109">
    <property type="component" value="Unassembled WGS sequence"/>
</dbReference>
<evidence type="ECO:0000313" key="2">
    <source>
        <dbReference type="EMBL" id="CAE8666310.1"/>
    </source>
</evidence>
<feature type="domain" description="BACK" evidence="1">
    <location>
        <begin position="39"/>
        <end position="192"/>
    </location>
</feature>
<organism evidence="2 3">
    <name type="scientific">Polarella glacialis</name>
    <name type="common">Dinoflagellate</name>
    <dbReference type="NCBI Taxonomy" id="89957"/>
    <lineage>
        <taxon>Eukaryota</taxon>
        <taxon>Sar</taxon>
        <taxon>Alveolata</taxon>
        <taxon>Dinophyceae</taxon>
        <taxon>Suessiales</taxon>
        <taxon>Suessiaceae</taxon>
        <taxon>Polarella</taxon>
    </lineage>
</organism>
<dbReference type="PANTHER" id="PTHR45774:SF3">
    <property type="entry name" value="BTB (POZ) DOMAIN-CONTAINING 2B-RELATED"/>
    <property type="match status" value="1"/>
</dbReference>
<feature type="non-terminal residue" evidence="2">
    <location>
        <position position="344"/>
    </location>
</feature>
<dbReference type="SMART" id="SM00875">
    <property type="entry name" value="BACK"/>
    <property type="match status" value="1"/>
</dbReference>
<evidence type="ECO:0000259" key="1">
    <source>
        <dbReference type="SMART" id="SM00875"/>
    </source>
</evidence>
<dbReference type="Gene3D" id="1.25.40.420">
    <property type="match status" value="1"/>
</dbReference>
<reference evidence="2" key="1">
    <citation type="submission" date="2021-02" db="EMBL/GenBank/DDBJ databases">
        <authorList>
            <person name="Dougan E. K."/>
            <person name="Rhodes N."/>
            <person name="Thang M."/>
            <person name="Chan C."/>
        </authorList>
    </citation>
    <scope>NUCLEOTIDE SEQUENCE</scope>
</reference>
<sequence length="344" mass="37756">VEITSFEAAVTLRSVAQYYELTELAAASTEIITSSRPTAPRMAVVAQHLSFEPELAARAWSYLDAHPRELFASSAWPRLPASFVAELFKRDSVRCREPVMFRALCRWARGRHCGGVSSAGDEGPEGASPAAGEADCSCSAVDGAVSLAQEHPSGSTGKRGSTPSGQAAQIPEELLQLVRFENMTPGELRSVAKSNLPSERYIELLEQVSGAVPQQRRSRPTRERPMRPYRCSSCGVDAFVTTESGTPTDLTVDGPNASVESANGGPIPECRRYHTGFMWNLMTCEDHNGKCPTCKKCQSRRWSCCQMAESSLGCRKRPHEWCEVDANPGWWEKPSTQKRQRTGK</sequence>
<protein>
    <recommendedName>
        <fullName evidence="1">BACK domain-containing protein</fullName>
    </recommendedName>
</protein>